<dbReference type="SUPFAM" id="SSF109604">
    <property type="entry name" value="HD-domain/PDEase-like"/>
    <property type="match status" value="1"/>
</dbReference>
<proteinExistence type="predicted"/>
<sequence length="188" mass="20304">MDTTARKPHLRAAAALAGTLLDDLPERWTHTRAVALRVADLARTVPAGDREVLLAAAWLHDIGYSPETYVTGFHPLDGALYLERHGWPDRVAALVAHHSGADFVAAARGLPGALDRFPHEHSSVSDALTYADHTVGPHGEPMTSDERLADILARHGPHSPQARAQAGRGPYLRALADRVRSRLADHPA</sequence>
<dbReference type="AlphaFoldDB" id="A0A8J3JIR2"/>
<name>A0A8J3JIR2_9ACTN</name>
<dbReference type="Pfam" id="PF01966">
    <property type="entry name" value="HD"/>
    <property type="match status" value="1"/>
</dbReference>
<gene>
    <name evidence="2" type="ORF">Aru02nite_66120</name>
</gene>
<comment type="caution">
    <text evidence="2">The sequence shown here is derived from an EMBL/GenBank/DDBJ whole genome shotgun (WGS) entry which is preliminary data.</text>
</comment>
<dbReference type="InterPro" id="IPR003607">
    <property type="entry name" value="HD/PDEase_dom"/>
</dbReference>
<dbReference type="RefSeq" id="WP_203664144.1">
    <property type="nucleotide sequence ID" value="NZ_BAAAZM010000025.1"/>
</dbReference>
<evidence type="ECO:0000313" key="2">
    <source>
        <dbReference type="EMBL" id="GID15723.1"/>
    </source>
</evidence>
<evidence type="ECO:0000313" key="3">
    <source>
        <dbReference type="Proteomes" id="UP000612808"/>
    </source>
</evidence>
<accession>A0A8J3JIR2</accession>
<reference evidence="2" key="1">
    <citation type="submission" date="2021-01" db="EMBL/GenBank/DDBJ databases">
        <title>Whole genome shotgun sequence of Actinocatenispora rupis NBRC 107355.</title>
        <authorList>
            <person name="Komaki H."/>
            <person name="Tamura T."/>
        </authorList>
    </citation>
    <scope>NUCLEOTIDE SEQUENCE</scope>
    <source>
        <strain evidence="2">NBRC 107355</strain>
    </source>
</reference>
<feature type="domain" description="HD" evidence="1">
    <location>
        <begin position="27"/>
        <end position="105"/>
    </location>
</feature>
<dbReference type="Proteomes" id="UP000612808">
    <property type="component" value="Unassembled WGS sequence"/>
</dbReference>
<dbReference type="InterPro" id="IPR006674">
    <property type="entry name" value="HD_domain"/>
</dbReference>
<evidence type="ECO:0000259" key="1">
    <source>
        <dbReference type="Pfam" id="PF01966"/>
    </source>
</evidence>
<protein>
    <submittedName>
        <fullName evidence="2">Metal-dependent phosphohydrolase, HD subdomain protein</fullName>
    </submittedName>
</protein>
<dbReference type="CDD" id="cd00077">
    <property type="entry name" value="HDc"/>
    <property type="match status" value="1"/>
</dbReference>
<dbReference type="InterPro" id="IPR006675">
    <property type="entry name" value="HDIG_dom"/>
</dbReference>
<dbReference type="Gene3D" id="1.10.3210.10">
    <property type="entry name" value="Hypothetical protein af1432"/>
    <property type="match status" value="1"/>
</dbReference>
<dbReference type="NCBIfam" id="TIGR00277">
    <property type="entry name" value="HDIG"/>
    <property type="match status" value="1"/>
</dbReference>
<keyword evidence="3" id="KW-1185">Reference proteome</keyword>
<dbReference type="EMBL" id="BOMB01000047">
    <property type="protein sequence ID" value="GID15723.1"/>
    <property type="molecule type" value="Genomic_DNA"/>
</dbReference>
<organism evidence="2 3">
    <name type="scientific">Actinocatenispora rupis</name>
    <dbReference type="NCBI Taxonomy" id="519421"/>
    <lineage>
        <taxon>Bacteria</taxon>
        <taxon>Bacillati</taxon>
        <taxon>Actinomycetota</taxon>
        <taxon>Actinomycetes</taxon>
        <taxon>Micromonosporales</taxon>
        <taxon>Micromonosporaceae</taxon>
        <taxon>Actinocatenispora</taxon>
    </lineage>
</organism>